<evidence type="ECO:0000313" key="1">
    <source>
        <dbReference type="EMBL" id="KAL1116533.1"/>
    </source>
</evidence>
<sequence>MFCDNENQETTEIDLGGIGMLSKVMSGHYDDESLDVRCLVNVQTKVADTASGKGFWTGRIGFCQYWDLGGTGMLSKVMSGHYDDESLDVRCLVNVQTKVAGGIVKLSKTYWQRTSDFLNSLMAVPRIMEAEGMTRVSADSVSMEFLLSHTGRKGRLRRMVCGLRRDPPVEGWPPGAGAGERVRPRVSPRPLHFGGLPSILAILATLDPPLRRPTRLASVTATSVTRTRTLHSAMPKKETLIESRASGQKSSVPFSMPPVNLFTVDTISLVNVIVEQYQGHEWHDGRSHPLVTLPDLFLVHDSTGVTPQASHGANVSSICEEGLRDGWQVTEHQRVDWGDFQV</sequence>
<organism evidence="1 2">
    <name type="scientific">Ranatra chinensis</name>
    <dbReference type="NCBI Taxonomy" id="642074"/>
    <lineage>
        <taxon>Eukaryota</taxon>
        <taxon>Metazoa</taxon>
        <taxon>Ecdysozoa</taxon>
        <taxon>Arthropoda</taxon>
        <taxon>Hexapoda</taxon>
        <taxon>Insecta</taxon>
        <taxon>Pterygota</taxon>
        <taxon>Neoptera</taxon>
        <taxon>Paraneoptera</taxon>
        <taxon>Hemiptera</taxon>
        <taxon>Heteroptera</taxon>
        <taxon>Panheteroptera</taxon>
        <taxon>Nepomorpha</taxon>
        <taxon>Nepidae</taxon>
        <taxon>Ranatrinae</taxon>
        <taxon>Ranatra</taxon>
    </lineage>
</organism>
<keyword evidence="2" id="KW-1185">Reference proteome</keyword>
<dbReference type="AlphaFoldDB" id="A0ABD0YE44"/>
<gene>
    <name evidence="1" type="ORF">AAG570_005005</name>
</gene>
<name>A0ABD0YE44_9HEMI</name>
<accession>A0ABD0YE44</accession>
<evidence type="ECO:0000313" key="2">
    <source>
        <dbReference type="Proteomes" id="UP001558652"/>
    </source>
</evidence>
<reference evidence="1 2" key="1">
    <citation type="submission" date="2024-07" db="EMBL/GenBank/DDBJ databases">
        <title>Chromosome-level genome assembly of the water stick insect Ranatra chinensis (Heteroptera: Nepidae).</title>
        <authorList>
            <person name="Liu X."/>
        </authorList>
    </citation>
    <scope>NUCLEOTIDE SEQUENCE [LARGE SCALE GENOMIC DNA]</scope>
    <source>
        <strain evidence="1">Cailab_2021Rc</strain>
        <tissue evidence="1">Muscle</tissue>
    </source>
</reference>
<comment type="caution">
    <text evidence="1">The sequence shown here is derived from an EMBL/GenBank/DDBJ whole genome shotgun (WGS) entry which is preliminary data.</text>
</comment>
<dbReference type="EMBL" id="JBFDAA010000017">
    <property type="protein sequence ID" value="KAL1116533.1"/>
    <property type="molecule type" value="Genomic_DNA"/>
</dbReference>
<proteinExistence type="predicted"/>
<dbReference type="Proteomes" id="UP001558652">
    <property type="component" value="Unassembled WGS sequence"/>
</dbReference>
<protein>
    <submittedName>
        <fullName evidence="1">Uncharacterized protein</fullName>
    </submittedName>
</protein>